<evidence type="ECO:0000256" key="5">
    <source>
        <dbReference type="ARBA" id="ARBA00023295"/>
    </source>
</evidence>
<feature type="chain" id="PRO_5045320620" description="alpha-L-fucosidase" evidence="6">
    <location>
        <begin position="28"/>
        <end position="506"/>
    </location>
</feature>
<dbReference type="PANTHER" id="PTHR10030:SF37">
    <property type="entry name" value="ALPHA-L-FUCOSIDASE-RELATED"/>
    <property type="match status" value="1"/>
</dbReference>
<keyword evidence="3 6" id="KW-0732">Signal</keyword>
<comment type="caution">
    <text evidence="8">The sequence shown here is derived from an EMBL/GenBank/DDBJ whole genome shotgun (WGS) entry which is preliminary data.</text>
</comment>
<evidence type="ECO:0000313" key="9">
    <source>
        <dbReference type="Proteomes" id="UP000517916"/>
    </source>
</evidence>
<comment type="similarity">
    <text evidence="1">Belongs to the glycosyl hydrolase 29 family.</text>
</comment>
<evidence type="ECO:0000256" key="6">
    <source>
        <dbReference type="SAM" id="SignalP"/>
    </source>
</evidence>
<dbReference type="InterPro" id="IPR057739">
    <property type="entry name" value="Glyco_hydro_29_N"/>
</dbReference>
<dbReference type="InterPro" id="IPR017853">
    <property type="entry name" value="GH"/>
</dbReference>
<dbReference type="EMBL" id="JACJID010000006">
    <property type="protein sequence ID" value="MBA8930409.1"/>
    <property type="molecule type" value="Genomic_DNA"/>
</dbReference>
<feature type="domain" description="Glycoside hydrolase family 29 N-terminal" evidence="7">
    <location>
        <begin position="91"/>
        <end position="401"/>
    </location>
</feature>
<protein>
    <recommendedName>
        <fullName evidence="2">alpha-L-fucosidase</fullName>
        <ecNumber evidence="2">3.2.1.51</ecNumber>
    </recommendedName>
</protein>
<evidence type="ECO:0000313" key="8">
    <source>
        <dbReference type="EMBL" id="MBA8930409.1"/>
    </source>
</evidence>
<evidence type="ECO:0000256" key="1">
    <source>
        <dbReference type="ARBA" id="ARBA00007951"/>
    </source>
</evidence>
<dbReference type="Proteomes" id="UP000517916">
    <property type="component" value="Unassembled WGS sequence"/>
</dbReference>
<reference evidence="8 9" key="1">
    <citation type="submission" date="2020-08" db="EMBL/GenBank/DDBJ databases">
        <title>Genomic Encyclopedia of Archaeal and Bacterial Type Strains, Phase II (KMG-II): from individual species to whole genera.</title>
        <authorList>
            <person name="Goeker M."/>
        </authorList>
    </citation>
    <scope>NUCLEOTIDE SEQUENCE [LARGE SCALE GENOMIC DNA]</scope>
    <source>
        <strain evidence="8 9">DSM 43850</strain>
    </source>
</reference>
<sequence length="506" mass="55138">MRLPGARRIAGCFVLALSTLFPMPASTAEEQVPVSPQVVPISPNDTPAQIIAKAAQVVPSPRQLAWQRQELTAFVHFGVNTFTGREIGTGQESPEVFQPDQLDTDQWMNALRDAGFRKVIFTAKHHDGFLLYPSHYSGYGVAASSWRAGKGDVVRAFTDSARKFGLAVGIYLSPADLHEALPGGRYGNGSRAVPTSIPENPADSTGRTFPVTADDYNRYYLNTLYELLTRYGKVDEVWFDGFNPIHGKSQTYDFPDWIKLVRALQPEAVMFGGVDLRWVGNEDGTARTGEFSVLPFHGKADGAQDLPTVAAEESAADLGSDAVLAKAGGGDFLKWAPAECDARLESTWFWHPNQPPKSLDSLVDMYFDSVGRNCQLLLDVPPDDHGRFTAADVARLHEFGARISGMFAHDLVRSTSREPDGSLVAELVGTKRVEVVSVAEDLRAGQRVTGFEAQAWNGCAWYPVATGTAVGNKRLLRLSKPVDTSRLRVHVTSARAAPMIKLGAYG</sequence>
<proteinExistence type="inferred from homology"/>
<evidence type="ECO:0000259" key="7">
    <source>
        <dbReference type="Pfam" id="PF01120"/>
    </source>
</evidence>
<evidence type="ECO:0000256" key="3">
    <source>
        <dbReference type="ARBA" id="ARBA00022729"/>
    </source>
</evidence>
<dbReference type="Gene3D" id="2.60.120.260">
    <property type="entry name" value="Galactose-binding domain-like"/>
    <property type="match status" value="1"/>
</dbReference>
<evidence type="ECO:0000256" key="4">
    <source>
        <dbReference type="ARBA" id="ARBA00022801"/>
    </source>
</evidence>
<dbReference type="GO" id="GO:0004560">
    <property type="term" value="F:alpha-L-fucosidase activity"/>
    <property type="evidence" value="ECO:0007669"/>
    <property type="project" value="UniProtKB-EC"/>
</dbReference>
<keyword evidence="5 8" id="KW-0326">Glycosidase</keyword>
<dbReference type="SMART" id="SM00812">
    <property type="entry name" value="Alpha_L_fucos"/>
    <property type="match status" value="1"/>
</dbReference>
<dbReference type="EC" id="3.2.1.51" evidence="2"/>
<dbReference type="SUPFAM" id="SSF51445">
    <property type="entry name" value="(Trans)glycosidases"/>
    <property type="match status" value="1"/>
</dbReference>
<evidence type="ECO:0000256" key="2">
    <source>
        <dbReference type="ARBA" id="ARBA00012662"/>
    </source>
</evidence>
<gene>
    <name evidence="8" type="ORF">BC739_007642</name>
</gene>
<name>A0ABR6BU11_9PSEU</name>
<dbReference type="Pfam" id="PF01120">
    <property type="entry name" value="Alpha_L_fucos"/>
    <property type="match status" value="1"/>
</dbReference>
<organism evidence="8 9">
    <name type="scientific">Kutzneria viridogrisea</name>
    <dbReference type="NCBI Taxonomy" id="47990"/>
    <lineage>
        <taxon>Bacteria</taxon>
        <taxon>Bacillati</taxon>
        <taxon>Actinomycetota</taxon>
        <taxon>Actinomycetes</taxon>
        <taxon>Pseudonocardiales</taxon>
        <taxon>Pseudonocardiaceae</taxon>
        <taxon>Kutzneria</taxon>
    </lineage>
</organism>
<accession>A0ABR6BU11</accession>
<dbReference type="InterPro" id="IPR000933">
    <property type="entry name" value="Glyco_hydro_29"/>
</dbReference>
<dbReference type="PANTHER" id="PTHR10030">
    <property type="entry name" value="ALPHA-L-FUCOSIDASE"/>
    <property type="match status" value="1"/>
</dbReference>
<feature type="signal peptide" evidence="6">
    <location>
        <begin position="1"/>
        <end position="27"/>
    </location>
</feature>
<dbReference type="RefSeq" id="WP_318296834.1">
    <property type="nucleotide sequence ID" value="NZ_BAAABQ010000025.1"/>
</dbReference>
<keyword evidence="9" id="KW-1185">Reference proteome</keyword>
<dbReference type="Gene3D" id="3.20.20.80">
    <property type="entry name" value="Glycosidases"/>
    <property type="match status" value="1"/>
</dbReference>
<keyword evidence="4 8" id="KW-0378">Hydrolase</keyword>